<evidence type="ECO:0000256" key="1">
    <source>
        <dbReference type="SAM" id="Phobius"/>
    </source>
</evidence>
<evidence type="ECO:0000313" key="3">
    <source>
        <dbReference type="Proteomes" id="UP001203665"/>
    </source>
</evidence>
<gene>
    <name evidence="2" type="ORF">NDM98_11675</name>
</gene>
<proteinExistence type="predicted"/>
<keyword evidence="1" id="KW-1133">Transmembrane helix</keyword>
<reference evidence="2" key="1">
    <citation type="submission" date="2022-06" db="EMBL/GenBank/DDBJ databases">
        <title>Alkalicoccobacillus porphyridii sp. nov., isolated from a marine red alga, Porphyridium purpureum and reclassification of Shouchella plakortidis and Shouchella gibsonii as Alkalicoccobacillus plakortidis comb. nov. and Alkalicoccobacillus gibsonii comb. nov.</title>
        <authorList>
            <person name="Kim K.H."/>
            <person name="Lee J.K."/>
            <person name="Han D.M."/>
            <person name="Baek J.H."/>
            <person name="Jeon C.O."/>
        </authorList>
    </citation>
    <scope>NUCLEOTIDE SEQUENCE</scope>
    <source>
        <strain evidence="2">DSM 19153</strain>
    </source>
</reference>
<sequence>MIKKITVGITLLILLAGAGIIYFGLTQSSFFNKESEDEEQVVSTRELGTETEESEGIIEYEPSTERIVFQSDEEEAVKEIFKEQHDYLNSLAWMGCRRETRPFRSC</sequence>
<feature type="transmembrane region" description="Helical" evidence="1">
    <location>
        <begin position="7"/>
        <end position="25"/>
    </location>
</feature>
<evidence type="ECO:0000313" key="2">
    <source>
        <dbReference type="EMBL" id="MCM2676091.1"/>
    </source>
</evidence>
<organism evidence="2 3">
    <name type="scientific">Alkalicoccobacillus plakortidis</name>
    <dbReference type="NCBI Taxonomy" id="444060"/>
    <lineage>
        <taxon>Bacteria</taxon>
        <taxon>Bacillati</taxon>
        <taxon>Bacillota</taxon>
        <taxon>Bacilli</taxon>
        <taxon>Bacillales</taxon>
        <taxon>Bacillaceae</taxon>
        <taxon>Alkalicoccobacillus</taxon>
    </lineage>
</organism>
<keyword evidence="3" id="KW-1185">Reference proteome</keyword>
<protein>
    <submittedName>
        <fullName evidence="2">Uncharacterized protein</fullName>
    </submittedName>
</protein>
<name>A0ABT0XJN0_9BACI</name>
<keyword evidence="1" id="KW-0812">Transmembrane</keyword>
<dbReference type="Proteomes" id="UP001203665">
    <property type="component" value="Unassembled WGS sequence"/>
</dbReference>
<dbReference type="RefSeq" id="WP_251607740.1">
    <property type="nucleotide sequence ID" value="NZ_JAMQJY010000001.1"/>
</dbReference>
<dbReference type="EMBL" id="JAMQJY010000001">
    <property type="protein sequence ID" value="MCM2676091.1"/>
    <property type="molecule type" value="Genomic_DNA"/>
</dbReference>
<keyword evidence="1" id="KW-0472">Membrane</keyword>
<accession>A0ABT0XJN0</accession>
<comment type="caution">
    <text evidence="2">The sequence shown here is derived from an EMBL/GenBank/DDBJ whole genome shotgun (WGS) entry which is preliminary data.</text>
</comment>